<evidence type="ECO:0000313" key="2">
    <source>
        <dbReference type="Proteomes" id="UP000680750"/>
    </source>
</evidence>
<keyword evidence="2" id="KW-1185">Reference proteome</keyword>
<dbReference type="Proteomes" id="UP000680750">
    <property type="component" value="Chromosome"/>
</dbReference>
<protein>
    <submittedName>
        <fullName evidence="1">Uncharacterized protein</fullName>
    </submittedName>
</protein>
<name>A0A810L6W8_9ACTN</name>
<evidence type="ECO:0000313" key="1">
    <source>
        <dbReference type="EMBL" id="BCJ30051.1"/>
    </source>
</evidence>
<dbReference type="EMBL" id="AP023354">
    <property type="protein sequence ID" value="BCJ30051.1"/>
    <property type="molecule type" value="Genomic_DNA"/>
</dbReference>
<dbReference type="AlphaFoldDB" id="A0A810L6W8"/>
<reference evidence="1" key="1">
    <citation type="submission" date="2020-08" db="EMBL/GenBank/DDBJ databases">
        <title>Whole genome shotgun sequence of Actinocatenispora sera NBRC 101916.</title>
        <authorList>
            <person name="Komaki H."/>
            <person name="Tamura T."/>
        </authorList>
    </citation>
    <scope>NUCLEOTIDE SEQUENCE</scope>
    <source>
        <strain evidence="1">NBRC 101916</strain>
    </source>
</reference>
<proteinExistence type="predicted"/>
<dbReference type="KEGG" id="aser:Asera_41590"/>
<dbReference type="RefSeq" id="WP_030444556.1">
    <property type="nucleotide sequence ID" value="NZ_AP023354.1"/>
</dbReference>
<organism evidence="1 2">
    <name type="scientific">Actinocatenispora sera</name>
    <dbReference type="NCBI Taxonomy" id="390989"/>
    <lineage>
        <taxon>Bacteria</taxon>
        <taxon>Bacillati</taxon>
        <taxon>Actinomycetota</taxon>
        <taxon>Actinomycetes</taxon>
        <taxon>Micromonosporales</taxon>
        <taxon>Micromonosporaceae</taxon>
        <taxon>Actinocatenispora</taxon>
    </lineage>
</organism>
<accession>A0A810L6W8</accession>
<sequence length="78" mass="8469">MMTTSPDLRSVLSRVTDAVENLPCGAEHSCSAQLRRDLFALRERVRWAGRPSGDLLAEAEGLLGRISEYLAATGPAVR</sequence>
<gene>
    <name evidence="1" type="ORF">Asera_41590</name>
</gene>